<keyword evidence="3" id="KW-1185">Reference proteome</keyword>
<comment type="caution">
    <text evidence="2">The sequence shown here is derived from an EMBL/GenBank/DDBJ whole genome shotgun (WGS) entry which is preliminary data.</text>
</comment>
<accession>A0A0F4YKA6</accession>
<dbReference type="RefSeq" id="XP_013325251.1">
    <property type="nucleotide sequence ID" value="XM_013469797.1"/>
</dbReference>
<dbReference type="AlphaFoldDB" id="A0A0F4YKA6"/>
<feature type="compositionally biased region" description="Low complexity" evidence="1">
    <location>
        <begin position="145"/>
        <end position="158"/>
    </location>
</feature>
<feature type="compositionally biased region" description="Polar residues" evidence="1">
    <location>
        <begin position="622"/>
        <end position="647"/>
    </location>
</feature>
<feature type="region of interest" description="Disordered" evidence="1">
    <location>
        <begin position="246"/>
        <end position="355"/>
    </location>
</feature>
<feature type="compositionally biased region" description="Basic and acidic residues" evidence="1">
    <location>
        <begin position="480"/>
        <end position="514"/>
    </location>
</feature>
<feature type="compositionally biased region" description="Low complexity" evidence="1">
    <location>
        <begin position="890"/>
        <end position="903"/>
    </location>
</feature>
<organism evidence="2 3">
    <name type="scientific">Rasamsonia emersonii (strain ATCC 16479 / CBS 393.64 / IMI 116815)</name>
    <dbReference type="NCBI Taxonomy" id="1408163"/>
    <lineage>
        <taxon>Eukaryota</taxon>
        <taxon>Fungi</taxon>
        <taxon>Dikarya</taxon>
        <taxon>Ascomycota</taxon>
        <taxon>Pezizomycotina</taxon>
        <taxon>Eurotiomycetes</taxon>
        <taxon>Eurotiomycetidae</taxon>
        <taxon>Eurotiales</taxon>
        <taxon>Trichocomaceae</taxon>
        <taxon>Rasamsonia</taxon>
    </lineage>
</organism>
<feature type="compositionally biased region" description="Acidic residues" evidence="1">
    <location>
        <begin position="592"/>
        <end position="605"/>
    </location>
</feature>
<dbReference type="EMBL" id="LASV01000433">
    <property type="protein sequence ID" value="KKA18639.1"/>
    <property type="molecule type" value="Genomic_DNA"/>
</dbReference>
<dbReference type="SUPFAM" id="SSF55753">
    <property type="entry name" value="Actin depolymerizing proteins"/>
    <property type="match status" value="1"/>
</dbReference>
<feature type="compositionally biased region" description="Polar residues" evidence="1">
    <location>
        <begin position="464"/>
        <end position="479"/>
    </location>
</feature>
<feature type="compositionally biased region" description="Polar residues" evidence="1">
    <location>
        <begin position="425"/>
        <end position="434"/>
    </location>
</feature>
<feature type="compositionally biased region" description="Low complexity" evidence="1">
    <location>
        <begin position="838"/>
        <end position="851"/>
    </location>
</feature>
<feature type="region of interest" description="Disordered" evidence="1">
    <location>
        <begin position="702"/>
        <end position="932"/>
    </location>
</feature>
<dbReference type="GeneID" id="25319682"/>
<protein>
    <submittedName>
        <fullName evidence="2">GPI-anchored cell surface glycoprotein</fullName>
    </submittedName>
</protein>
<evidence type="ECO:0000256" key="1">
    <source>
        <dbReference type="SAM" id="MobiDB-lite"/>
    </source>
</evidence>
<dbReference type="STRING" id="1408163.A0A0F4YKA6"/>
<name>A0A0F4YKA6_RASE3</name>
<sequence>MSLNGLDDPSVIDAYQTALAEAGGWFLLKYVSRDEVALHGRGTGGVPDVRSSVKAYEEKSPLYGFLQYRRRKVVLKYVPDGISRLMQARITVQFQSVLDKFTPQDTVFTFAAPSDLTRERLVLRLPPACGLWLMEIAEDAEEGGTTDTQDPSSSPSQTAEKRKSQLSEATAVPPRSPPKDVDDTAAVVDAFPSPPRNHADSHTDAASVHSLPQKHILDQLSHDTYEPRKSTQSMRPSLQDLDQALRPKVKLGPRPSVDINGRPRTAGSLSRSKEERPVAALPAGVRSTSSRKPQGGTSRPKSQPDGAAPTLASLRNAPPIPNLLIPPPTISIPKPQLSPGAKSMTAVPSSGMTPEKQRLMKALELRKKQMEKRTQELQRKQDQLQLAGEQATADISENKENIDHTQETKTQKNDDDHVDIETAHPEQSLSQSQPVAEIALDPDKDPKPPSPKPDSGVDVMVTDPDTTSHPTETSASTESKNPKDAQKEHSDGPIGQDDKDAHGGSSENADHSSKPSELPESAQQQQQQQQQGADIPEVSVESIPLPDSPPEGSRASSVAGEESTTGNTTKDAGERKKRPSLLEPIHVPGPDFSDEDNLLSDDSFMEELKSATVQEAKPVSVGKSSLSPNGESQTPLEAWKNSRSVSNPAAGGSDIQALPAGGRSVSASFTPQQAKPVPVLVAKKVNVSSGISKRIKALEMFSNSRETTSSSAPSLPAGSSTQSSSPFEKFRKRASISSGGPPPTIAGSKSTTHVTPSPSPEPSSKTGTVNSNDSHTRSKRNSVSVTARIVRDGNAPPTDANANPSEQAALNLQRSPLTVERESSDALSPPTASNTDQRSSSVSPGGSRRNSIALTLTRSESRSSSRSKADDLASPQEEKKESRTSRLMRRMSSLTSSPRRSVTSPPPKSHLKEEVRASPEKEEKQRPEPPKAVDIGEVNVQFPDTLLWKRRFLRIDNQGYLVLTPSNVDSSTRNIVKRYHLSEFKTPCLPDEDRQELPNSILLDFRDGSTLQCACESRQGQAAILQTLVEAHAAYQTIE</sequence>
<proteinExistence type="predicted"/>
<dbReference type="InterPro" id="IPR029006">
    <property type="entry name" value="ADF-H/Gelsolin-like_dom_sf"/>
</dbReference>
<gene>
    <name evidence="2" type="ORF">T310_7409</name>
</gene>
<feature type="compositionally biased region" description="Polar residues" evidence="1">
    <location>
        <begin position="800"/>
        <end position="816"/>
    </location>
</feature>
<dbReference type="Gene3D" id="3.40.20.10">
    <property type="entry name" value="Severin"/>
    <property type="match status" value="1"/>
</dbReference>
<feature type="compositionally biased region" description="Polar residues" evidence="1">
    <location>
        <begin position="286"/>
        <end position="301"/>
    </location>
</feature>
<evidence type="ECO:0000313" key="3">
    <source>
        <dbReference type="Proteomes" id="UP000053958"/>
    </source>
</evidence>
<evidence type="ECO:0000313" key="2">
    <source>
        <dbReference type="EMBL" id="KKA18639.1"/>
    </source>
</evidence>
<feature type="compositionally biased region" description="Low complexity" evidence="1">
    <location>
        <begin position="707"/>
        <end position="721"/>
    </location>
</feature>
<reference evidence="2 3" key="1">
    <citation type="submission" date="2015-04" db="EMBL/GenBank/DDBJ databases">
        <authorList>
            <person name="Heijne W.H."/>
            <person name="Fedorova N.D."/>
            <person name="Nierman W.C."/>
            <person name="Vollebregt A.W."/>
            <person name="Zhao Z."/>
            <person name="Wu L."/>
            <person name="Kumar M."/>
            <person name="Stam H."/>
            <person name="van den Berg M.A."/>
            <person name="Pel H.J."/>
        </authorList>
    </citation>
    <scope>NUCLEOTIDE SEQUENCE [LARGE SCALE GENOMIC DNA]</scope>
    <source>
        <strain evidence="2 3">CBS 393.64</strain>
    </source>
</reference>
<dbReference type="Proteomes" id="UP000053958">
    <property type="component" value="Unassembled WGS sequence"/>
</dbReference>
<dbReference type="OrthoDB" id="74412at2759"/>
<feature type="region of interest" description="Disordered" evidence="1">
    <location>
        <begin position="368"/>
        <end position="681"/>
    </location>
</feature>
<feature type="compositionally biased region" description="Basic and acidic residues" evidence="1">
    <location>
        <begin position="396"/>
        <end position="424"/>
    </location>
</feature>
<feature type="compositionally biased region" description="Basic and acidic residues" evidence="1">
    <location>
        <begin position="910"/>
        <end position="931"/>
    </location>
</feature>
<feature type="compositionally biased region" description="Low complexity" evidence="1">
    <location>
        <begin position="748"/>
        <end position="766"/>
    </location>
</feature>
<feature type="region of interest" description="Disordered" evidence="1">
    <location>
        <begin position="140"/>
        <end position="212"/>
    </location>
</feature>
<feature type="compositionally biased region" description="Pro residues" evidence="1">
    <location>
        <begin position="318"/>
        <end position="330"/>
    </location>
</feature>
<feature type="compositionally biased region" description="Basic and acidic residues" evidence="1">
    <location>
        <begin position="859"/>
        <end position="884"/>
    </location>
</feature>
<feature type="compositionally biased region" description="Basic and acidic residues" evidence="1">
    <location>
        <begin position="368"/>
        <end position="382"/>
    </location>
</feature>